<comment type="caution">
    <text evidence="2">The sequence shown here is derived from an EMBL/GenBank/DDBJ whole genome shotgun (WGS) entry which is preliminary data.</text>
</comment>
<organism evidence="2 3">
    <name type="scientific">Trifolium pratense</name>
    <name type="common">Red clover</name>
    <dbReference type="NCBI Taxonomy" id="57577"/>
    <lineage>
        <taxon>Eukaryota</taxon>
        <taxon>Viridiplantae</taxon>
        <taxon>Streptophyta</taxon>
        <taxon>Embryophyta</taxon>
        <taxon>Tracheophyta</taxon>
        <taxon>Spermatophyta</taxon>
        <taxon>Magnoliopsida</taxon>
        <taxon>eudicotyledons</taxon>
        <taxon>Gunneridae</taxon>
        <taxon>Pentapetalae</taxon>
        <taxon>rosids</taxon>
        <taxon>fabids</taxon>
        <taxon>Fabales</taxon>
        <taxon>Fabaceae</taxon>
        <taxon>Papilionoideae</taxon>
        <taxon>50 kb inversion clade</taxon>
        <taxon>NPAAA clade</taxon>
        <taxon>Hologalegina</taxon>
        <taxon>IRL clade</taxon>
        <taxon>Trifolieae</taxon>
        <taxon>Trifolium</taxon>
    </lineage>
</organism>
<evidence type="ECO:0000256" key="1">
    <source>
        <dbReference type="SAM" id="SignalP"/>
    </source>
</evidence>
<gene>
    <name evidence="2" type="ORF">L195_g037234</name>
</gene>
<reference evidence="2 3" key="2">
    <citation type="journal article" date="2017" name="Front. Plant Sci.">
        <title>Gene Classification and Mining of Molecular Markers Useful in Red Clover (Trifolium pratense) Breeding.</title>
        <authorList>
            <person name="Istvanek J."/>
            <person name="Dluhosova J."/>
            <person name="Dluhos P."/>
            <person name="Patkova L."/>
            <person name="Nedelnik J."/>
            <person name="Repkova J."/>
        </authorList>
    </citation>
    <scope>NUCLEOTIDE SEQUENCE [LARGE SCALE GENOMIC DNA]</scope>
    <source>
        <strain evidence="3">cv. Tatra</strain>
        <tissue evidence="2">Young leaves</tissue>
    </source>
</reference>
<keyword evidence="1" id="KW-0732">Signal</keyword>
<evidence type="ECO:0000313" key="2">
    <source>
        <dbReference type="EMBL" id="PNX81217.1"/>
    </source>
</evidence>
<feature type="chain" id="PRO_5014365843" evidence="1">
    <location>
        <begin position="26"/>
        <end position="162"/>
    </location>
</feature>
<protein>
    <submittedName>
        <fullName evidence="2">Uncharacterized protein</fullName>
    </submittedName>
</protein>
<proteinExistence type="predicted"/>
<name>A0A2K3LRS0_TRIPR</name>
<sequence length="162" mass="17795">RFGQHALEVILVHPLWCCYLAAVEGKKPAGFLPHLGPESRFRLVLLPRKLAGPALKGRNAAEAIRIVGVLLPKGCSIVMLTVPTKSLHVIMCMEVCILETDSMVLTNCMRGVSMAASSLQSLISDIEYYLYPPDWSTSPSHVYRDANHSTDFLAKSSLQTTN</sequence>
<dbReference type="EMBL" id="ASHM01039477">
    <property type="protein sequence ID" value="PNX81217.1"/>
    <property type="molecule type" value="Genomic_DNA"/>
</dbReference>
<evidence type="ECO:0000313" key="3">
    <source>
        <dbReference type="Proteomes" id="UP000236291"/>
    </source>
</evidence>
<reference evidence="2 3" key="1">
    <citation type="journal article" date="2014" name="Am. J. Bot.">
        <title>Genome assembly and annotation for red clover (Trifolium pratense; Fabaceae).</title>
        <authorList>
            <person name="Istvanek J."/>
            <person name="Jaros M."/>
            <person name="Krenek A."/>
            <person name="Repkova J."/>
        </authorList>
    </citation>
    <scope>NUCLEOTIDE SEQUENCE [LARGE SCALE GENOMIC DNA]</scope>
    <source>
        <strain evidence="3">cv. Tatra</strain>
        <tissue evidence="2">Young leaves</tissue>
    </source>
</reference>
<dbReference type="AlphaFoldDB" id="A0A2K3LRS0"/>
<feature type="non-terminal residue" evidence="2">
    <location>
        <position position="1"/>
    </location>
</feature>
<feature type="signal peptide" evidence="1">
    <location>
        <begin position="1"/>
        <end position="25"/>
    </location>
</feature>
<accession>A0A2K3LRS0</accession>
<dbReference type="Proteomes" id="UP000236291">
    <property type="component" value="Unassembled WGS sequence"/>
</dbReference>